<accession>A0A194VID7</accession>
<sequence>MLSAPAVYFHTFSGLSLNQSLTTLNLWTGLQTTSTEQLNALLYIIIVPISTSCRPLNPLLSIMAPAPRKLHHHHHQKDVNGVIFGSPITRSSAMSSTPKGSTGGISRLPDRTPAGVSNHESDANYLEPSVSASALALALQPEKQDSRTINDMNLAVLRRYDPTIQGYSAMSHNATLYKMKDRQWEESGVKGPLFVCIQTPDLSTGQITPRACIFVLNRLALENSIIDLTTVVRCELQDQLLIAVTNNKDVLGLHLDAESAGKTWSHVLEQWEPIQDAKQLSIRQT</sequence>
<dbReference type="GO" id="GO:0000932">
    <property type="term" value="C:P-body"/>
    <property type="evidence" value="ECO:0007669"/>
    <property type="project" value="TreeGrafter"/>
</dbReference>
<feature type="region of interest" description="Disordered" evidence="5">
    <location>
        <begin position="91"/>
        <end position="122"/>
    </location>
</feature>
<dbReference type="EMBL" id="KN796115">
    <property type="protein sequence ID" value="KUI63906.1"/>
    <property type="molecule type" value="Genomic_DNA"/>
</dbReference>
<feature type="compositionally biased region" description="Polar residues" evidence="5">
    <location>
        <begin position="91"/>
        <end position="100"/>
    </location>
</feature>
<organism evidence="6 7">
    <name type="scientific">Cytospora mali</name>
    <name type="common">Apple Valsa canker fungus</name>
    <name type="synonym">Valsa mali</name>
    <dbReference type="NCBI Taxonomy" id="578113"/>
    <lineage>
        <taxon>Eukaryota</taxon>
        <taxon>Fungi</taxon>
        <taxon>Dikarya</taxon>
        <taxon>Ascomycota</taxon>
        <taxon>Pezizomycotina</taxon>
        <taxon>Sordariomycetes</taxon>
        <taxon>Sordariomycetidae</taxon>
        <taxon>Diaporthales</taxon>
        <taxon>Cytosporaceae</taxon>
        <taxon>Cytospora</taxon>
    </lineage>
</organism>
<dbReference type="Gene3D" id="2.30.29.30">
    <property type="entry name" value="Pleckstrin-homology domain (PH domain)/Phosphotyrosine-binding domain (PTB)"/>
    <property type="match status" value="1"/>
</dbReference>
<dbReference type="PANTHER" id="PTHR16290">
    <property type="entry name" value="TRANSCRIPTION FACTOR SMIF DECAPPING ENZYME DCP1"/>
    <property type="match status" value="1"/>
</dbReference>
<dbReference type="GO" id="GO:0006397">
    <property type="term" value="P:mRNA processing"/>
    <property type="evidence" value="ECO:0007669"/>
    <property type="project" value="UniProtKB-KW"/>
</dbReference>
<evidence type="ECO:0000256" key="3">
    <source>
        <dbReference type="ARBA" id="ARBA00022490"/>
    </source>
</evidence>
<proteinExistence type="inferred from homology"/>
<evidence type="ECO:0000256" key="1">
    <source>
        <dbReference type="ARBA" id="ARBA00004496"/>
    </source>
</evidence>
<reference evidence="6" key="1">
    <citation type="submission" date="2014-12" db="EMBL/GenBank/DDBJ databases">
        <title>Genome Sequence of Valsa Canker Pathogens Uncovers a Specific Adaption of Colonization on Woody Bark.</title>
        <authorList>
            <person name="Yin Z."/>
            <person name="Liu H."/>
            <person name="Gao X."/>
            <person name="Li Z."/>
            <person name="Song N."/>
            <person name="Ke X."/>
            <person name="Dai Q."/>
            <person name="Wu Y."/>
            <person name="Sun Y."/>
            <person name="Xu J.-R."/>
            <person name="Kang Z.K."/>
            <person name="Wang L."/>
            <person name="Huang L."/>
        </authorList>
    </citation>
    <scope>NUCLEOTIDE SEQUENCE [LARGE SCALE GENOMIC DNA]</scope>
    <source>
        <strain evidence="6">03-8</strain>
    </source>
</reference>
<evidence type="ECO:0000256" key="4">
    <source>
        <dbReference type="ARBA" id="ARBA00022664"/>
    </source>
</evidence>
<dbReference type="PANTHER" id="PTHR16290:SF0">
    <property type="entry name" value="DECAPPING PROTEIN 1, ISOFORM A"/>
    <property type="match status" value="1"/>
</dbReference>
<evidence type="ECO:0000313" key="6">
    <source>
        <dbReference type="EMBL" id="KUI63906.1"/>
    </source>
</evidence>
<dbReference type="GO" id="GO:0008047">
    <property type="term" value="F:enzyme activator activity"/>
    <property type="evidence" value="ECO:0007669"/>
    <property type="project" value="InterPro"/>
</dbReference>
<name>A0A194VID7_CYTMA</name>
<dbReference type="AlphaFoldDB" id="A0A194VID7"/>
<comment type="similarity">
    <text evidence="2">Belongs to the DCP1 family.</text>
</comment>
<gene>
    <name evidence="6" type="ORF">VM1G_10733</name>
</gene>
<dbReference type="InterPro" id="IPR010334">
    <property type="entry name" value="Dcp1"/>
</dbReference>
<dbReference type="GO" id="GO:0000290">
    <property type="term" value="P:deadenylation-dependent decapping of nuclear-transcribed mRNA"/>
    <property type="evidence" value="ECO:0007669"/>
    <property type="project" value="InterPro"/>
</dbReference>
<dbReference type="GO" id="GO:0031087">
    <property type="term" value="P:deadenylation-independent decapping of nuclear-transcribed mRNA"/>
    <property type="evidence" value="ECO:0007669"/>
    <property type="project" value="TreeGrafter"/>
</dbReference>
<keyword evidence="7" id="KW-1185">Reference proteome</keyword>
<comment type="subcellular location">
    <subcellularLocation>
        <location evidence="1">Cytoplasm</location>
    </subcellularLocation>
</comment>
<evidence type="ECO:0000256" key="2">
    <source>
        <dbReference type="ARBA" id="ARBA00008778"/>
    </source>
</evidence>
<keyword evidence="4" id="KW-0507">mRNA processing</keyword>
<dbReference type="GO" id="GO:0003729">
    <property type="term" value="F:mRNA binding"/>
    <property type="evidence" value="ECO:0007669"/>
    <property type="project" value="TreeGrafter"/>
</dbReference>
<dbReference type="InterPro" id="IPR011993">
    <property type="entry name" value="PH-like_dom_sf"/>
</dbReference>
<keyword evidence="3" id="KW-0963">Cytoplasm</keyword>
<dbReference type="OrthoDB" id="255837at2759"/>
<evidence type="ECO:0000256" key="5">
    <source>
        <dbReference type="SAM" id="MobiDB-lite"/>
    </source>
</evidence>
<protein>
    <submittedName>
        <fullName evidence="6">mRNA-decapping enzyme 1B</fullName>
    </submittedName>
</protein>
<evidence type="ECO:0000313" key="7">
    <source>
        <dbReference type="Proteomes" id="UP000078559"/>
    </source>
</evidence>
<dbReference type="Proteomes" id="UP000078559">
    <property type="component" value="Unassembled WGS sequence"/>
</dbReference>
<dbReference type="Pfam" id="PF06058">
    <property type="entry name" value="DCP1"/>
    <property type="match status" value="1"/>
</dbReference>
<dbReference type="SUPFAM" id="SSF50729">
    <property type="entry name" value="PH domain-like"/>
    <property type="match status" value="1"/>
</dbReference>
<dbReference type="SMR" id="A0A194VID7"/>